<reference evidence="1 2" key="1">
    <citation type="journal article" date="2024" name="Plant Biotechnol. J.">
        <title>Genome and CRISPR/Cas9 system of a widespread forest tree (Populus alba) in the world.</title>
        <authorList>
            <person name="Liu Y.J."/>
            <person name="Jiang P.F."/>
            <person name="Han X.M."/>
            <person name="Li X.Y."/>
            <person name="Wang H.M."/>
            <person name="Wang Y.J."/>
            <person name="Wang X.X."/>
            <person name="Zeng Q.Y."/>
        </authorList>
    </citation>
    <scope>NUCLEOTIDE SEQUENCE [LARGE SCALE GENOMIC DNA]</scope>
    <source>
        <strain evidence="2">cv. PAL-ZL1</strain>
    </source>
</reference>
<protein>
    <submittedName>
        <fullName evidence="1">Uncharacterized protein</fullName>
    </submittedName>
</protein>
<evidence type="ECO:0000313" key="2">
    <source>
        <dbReference type="Proteomes" id="UP000309997"/>
    </source>
</evidence>
<name>A0ACC4CQ99_POPAL</name>
<accession>A0ACC4CQ99</accession>
<comment type="caution">
    <text evidence="1">The sequence shown here is derived from an EMBL/GenBank/DDBJ whole genome shotgun (WGS) entry which is preliminary data.</text>
</comment>
<organism evidence="1 2">
    <name type="scientific">Populus alba</name>
    <name type="common">White poplar</name>
    <dbReference type="NCBI Taxonomy" id="43335"/>
    <lineage>
        <taxon>Eukaryota</taxon>
        <taxon>Viridiplantae</taxon>
        <taxon>Streptophyta</taxon>
        <taxon>Embryophyta</taxon>
        <taxon>Tracheophyta</taxon>
        <taxon>Spermatophyta</taxon>
        <taxon>Magnoliopsida</taxon>
        <taxon>eudicotyledons</taxon>
        <taxon>Gunneridae</taxon>
        <taxon>Pentapetalae</taxon>
        <taxon>rosids</taxon>
        <taxon>fabids</taxon>
        <taxon>Malpighiales</taxon>
        <taxon>Salicaceae</taxon>
        <taxon>Saliceae</taxon>
        <taxon>Populus</taxon>
    </lineage>
</organism>
<dbReference type="Proteomes" id="UP000309997">
    <property type="component" value="Unassembled WGS sequence"/>
</dbReference>
<evidence type="ECO:0000313" key="1">
    <source>
        <dbReference type="EMBL" id="KAL3603495.1"/>
    </source>
</evidence>
<gene>
    <name evidence="1" type="ORF">D5086_004354</name>
</gene>
<dbReference type="EMBL" id="RCHU02000002">
    <property type="protein sequence ID" value="KAL3603495.1"/>
    <property type="molecule type" value="Genomic_DNA"/>
</dbReference>
<keyword evidence="2" id="KW-1185">Reference proteome</keyword>
<proteinExistence type="predicted"/>
<sequence length="67" mass="7536">MDMKCQAIPLQIKRFAVSRIHSKVESPGGRIPLIVTDFSHLVPREGEVKPASHAIDFLLEIRSRSLL</sequence>